<dbReference type="AlphaFoldDB" id="A0A841DLW4"/>
<name>A0A841DLW4_9ACTN</name>
<dbReference type="InterPro" id="IPR000281">
    <property type="entry name" value="HTH_RpiR"/>
</dbReference>
<dbReference type="GO" id="GO:0097367">
    <property type="term" value="F:carbohydrate derivative binding"/>
    <property type="evidence" value="ECO:0007669"/>
    <property type="project" value="InterPro"/>
</dbReference>
<dbReference type="PROSITE" id="PS51464">
    <property type="entry name" value="SIS"/>
    <property type="match status" value="1"/>
</dbReference>
<accession>A0A841DLW4</accession>
<evidence type="ECO:0000313" key="6">
    <source>
        <dbReference type="EMBL" id="MBB5980094.1"/>
    </source>
</evidence>
<dbReference type="RefSeq" id="WP_184835564.1">
    <property type="nucleotide sequence ID" value="NZ_BAAAVN010000007.1"/>
</dbReference>
<gene>
    <name evidence="6" type="ORF">HDA44_003435</name>
</gene>
<dbReference type="Proteomes" id="UP000558997">
    <property type="component" value="Unassembled WGS sequence"/>
</dbReference>
<keyword evidence="7" id="KW-1185">Reference proteome</keyword>
<feature type="domain" description="HTH rpiR-type" evidence="4">
    <location>
        <begin position="8"/>
        <end position="84"/>
    </location>
</feature>
<dbReference type="InterPro" id="IPR035472">
    <property type="entry name" value="RpiR-like_SIS"/>
</dbReference>
<dbReference type="InterPro" id="IPR036388">
    <property type="entry name" value="WH-like_DNA-bd_sf"/>
</dbReference>
<keyword evidence="1" id="KW-0805">Transcription regulation</keyword>
<dbReference type="Gene3D" id="1.10.10.10">
    <property type="entry name" value="Winged helix-like DNA-binding domain superfamily/Winged helix DNA-binding domain"/>
    <property type="match status" value="1"/>
</dbReference>
<protein>
    <submittedName>
        <fullName evidence="6">DNA-binding MurR/RpiR family transcriptional regulator</fullName>
    </submittedName>
</protein>
<evidence type="ECO:0000313" key="7">
    <source>
        <dbReference type="Proteomes" id="UP000558997"/>
    </source>
</evidence>
<dbReference type="SUPFAM" id="SSF53697">
    <property type="entry name" value="SIS domain"/>
    <property type="match status" value="1"/>
</dbReference>
<dbReference type="InterPro" id="IPR046348">
    <property type="entry name" value="SIS_dom_sf"/>
</dbReference>
<dbReference type="Pfam" id="PF01418">
    <property type="entry name" value="HTH_6"/>
    <property type="match status" value="1"/>
</dbReference>
<keyword evidence="2 6" id="KW-0238">DNA-binding</keyword>
<comment type="caution">
    <text evidence="6">The sequence shown here is derived from an EMBL/GenBank/DDBJ whole genome shotgun (WGS) entry which is preliminary data.</text>
</comment>
<dbReference type="PANTHER" id="PTHR30514:SF18">
    <property type="entry name" value="RPIR-FAMILY TRANSCRIPTIONAL REGULATOR"/>
    <property type="match status" value="1"/>
</dbReference>
<organism evidence="6 7">
    <name type="scientific">Kribbella solani</name>
    <dbReference type="NCBI Taxonomy" id="236067"/>
    <lineage>
        <taxon>Bacteria</taxon>
        <taxon>Bacillati</taxon>
        <taxon>Actinomycetota</taxon>
        <taxon>Actinomycetes</taxon>
        <taxon>Propionibacteriales</taxon>
        <taxon>Kribbellaceae</taxon>
        <taxon>Kribbella</taxon>
    </lineage>
</organism>
<dbReference type="SUPFAM" id="SSF46689">
    <property type="entry name" value="Homeodomain-like"/>
    <property type="match status" value="1"/>
</dbReference>
<evidence type="ECO:0000259" key="4">
    <source>
        <dbReference type="PROSITE" id="PS51071"/>
    </source>
</evidence>
<dbReference type="Gene3D" id="3.40.50.10490">
    <property type="entry name" value="Glucose-6-phosphate isomerase like protein, domain 1"/>
    <property type="match status" value="1"/>
</dbReference>
<evidence type="ECO:0000256" key="2">
    <source>
        <dbReference type="ARBA" id="ARBA00023125"/>
    </source>
</evidence>
<dbReference type="Pfam" id="PF01380">
    <property type="entry name" value="SIS"/>
    <property type="match status" value="1"/>
</dbReference>
<evidence type="ECO:0000259" key="5">
    <source>
        <dbReference type="PROSITE" id="PS51464"/>
    </source>
</evidence>
<keyword evidence="3" id="KW-0804">Transcription</keyword>
<dbReference type="GO" id="GO:0003700">
    <property type="term" value="F:DNA-binding transcription factor activity"/>
    <property type="evidence" value="ECO:0007669"/>
    <property type="project" value="InterPro"/>
</dbReference>
<feature type="domain" description="SIS" evidence="5">
    <location>
        <begin position="130"/>
        <end position="267"/>
    </location>
</feature>
<dbReference type="PROSITE" id="PS51071">
    <property type="entry name" value="HTH_RPIR"/>
    <property type="match status" value="1"/>
</dbReference>
<dbReference type="InterPro" id="IPR001347">
    <property type="entry name" value="SIS_dom"/>
</dbReference>
<dbReference type="InterPro" id="IPR047640">
    <property type="entry name" value="RpiR-like"/>
</dbReference>
<reference evidence="6 7" key="1">
    <citation type="submission" date="2020-08" db="EMBL/GenBank/DDBJ databases">
        <title>Sequencing the genomes of 1000 actinobacteria strains.</title>
        <authorList>
            <person name="Klenk H.-P."/>
        </authorList>
    </citation>
    <scope>NUCLEOTIDE SEQUENCE [LARGE SCALE GENOMIC DNA]</scope>
    <source>
        <strain evidence="6 7">DSM 17294</strain>
    </source>
</reference>
<sequence length="288" mass="31460">MTVPGSYDELRRAIQQRLDSMAPGQKRIAEQILTDPEGTAFRSVAETAAKAEVHQSSVVRFAALFGLSGYPALTALCQQQLTREAQLISRFGRAEKLSQSEDLLAATVEHEEQNIRRTLSRITPADWERTLELLGDSEHVHVMGLRKCLSVAELMAYLLRLVRPGVHLVSPVTGALVDELRDLRAGDAFVAISINRYTAETVRAFEEAKKRGLHTIALTDSSASPLARIAEVTHLVDCEGVAILRSVTAFIALAQALATGVAVRNGTRSRSELLQDERLLGDFGVYSG</sequence>
<dbReference type="GO" id="GO:1901135">
    <property type="term" value="P:carbohydrate derivative metabolic process"/>
    <property type="evidence" value="ECO:0007669"/>
    <property type="project" value="InterPro"/>
</dbReference>
<dbReference type="InterPro" id="IPR009057">
    <property type="entry name" value="Homeodomain-like_sf"/>
</dbReference>
<dbReference type="GO" id="GO:0003677">
    <property type="term" value="F:DNA binding"/>
    <property type="evidence" value="ECO:0007669"/>
    <property type="project" value="UniProtKB-KW"/>
</dbReference>
<evidence type="ECO:0000256" key="3">
    <source>
        <dbReference type="ARBA" id="ARBA00023163"/>
    </source>
</evidence>
<dbReference type="CDD" id="cd05013">
    <property type="entry name" value="SIS_RpiR"/>
    <property type="match status" value="1"/>
</dbReference>
<dbReference type="PANTHER" id="PTHR30514">
    <property type="entry name" value="GLUCOKINASE"/>
    <property type="match status" value="1"/>
</dbReference>
<proteinExistence type="predicted"/>
<dbReference type="EMBL" id="JACHNF010000001">
    <property type="protein sequence ID" value="MBB5980094.1"/>
    <property type="molecule type" value="Genomic_DNA"/>
</dbReference>
<evidence type="ECO:0000256" key="1">
    <source>
        <dbReference type="ARBA" id="ARBA00023015"/>
    </source>
</evidence>